<organism evidence="2 3">
    <name type="scientific">Neurospora tetraspora</name>
    <dbReference type="NCBI Taxonomy" id="94610"/>
    <lineage>
        <taxon>Eukaryota</taxon>
        <taxon>Fungi</taxon>
        <taxon>Dikarya</taxon>
        <taxon>Ascomycota</taxon>
        <taxon>Pezizomycotina</taxon>
        <taxon>Sordariomycetes</taxon>
        <taxon>Sordariomycetidae</taxon>
        <taxon>Sordariales</taxon>
        <taxon>Sordariaceae</taxon>
        <taxon>Neurospora</taxon>
    </lineage>
</organism>
<reference evidence="2" key="2">
    <citation type="submission" date="2023-06" db="EMBL/GenBank/DDBJ databases">
        <authorList>
            <consortium name="Lawrence Berkeley National Laboratory"/>
            <person name="Haridas S."/>
            <person name="Hensen N."/>
            <person name="Bonometti L."/>
            <person name="Westerberg I."/>
            <person name="Brannstrom I.O."/>
            <person name="Guillou S."/>
            <person name="Cros-Aarteil S."/>
            <person name="Calhoun S."/>
            <person name="Kuo A."/>
            <person name="Mondo S."/>
            <person name="Pangilinan J."/>
            <person name="Riley R."/>
            <person name="Labutti K."/>
            <person name="Andreopoulos B."/>
            <person name="Lipzen A."/>
            <person name="Chen C."/>
            <person name="Yanf M."/>
            <person name="Daum C."/>
            <person name="Ng V."/>
            <person name="Clum A."/>
            <person name="Steindorff A."/>
            <person name="Ohm R."/>
            <person name="Martin F."/>
            <person name="Silar P."/>
            <person name="Natvig D."/>
            <person name="Lalanne C."/>
            <person name="Gautier V."/>
            <person name="Ament-Velasquez S.L."/>
            <person name="Kruys A."/>
            <person name="Hutchinson M.I."/>
            <person name="Powell A.J."/>
            <person name="Barry K."/>
            <person name="Miller A.N."/>
            <person name="Grigoriev I.V."/>
            <person name="Debuchy R."/>
            <person name="Gladieux P."/>
            <person name="Thoren M.H."/>
            <person name="Johannesson H."/>
        </authorList>
    </citation>
    <scope>NUCLEOTIDE SEQUENCE</scope>
    <source>
        <strain evidence="2">CBS 560.94</strain>
    </source>
</reference>
<feature type="region of interest" description="Disordered" evidence="1">
    <location>
        <begin position="20"/>
        <end position="49"/>
    </location>
</feature>
<feature type="compositionally biased region" description="Basic and acidic residues" evidence="1">
    <location>
        <begin position="29"/>
        <end position="43"/>
    </location>
</feature>
<evidence type="ECO:0000313" key="3">
    <source>
        <dbReference type="Proteomes" id="UP001278500"/>
    </source>
</evidence>
<dbReference type="GeneID" id="87867826"/>
<dbReference type="Proteomes" id="UP001278500">
    <property type="component" value="Unassembled WGS sequence"/>
</dbReference>
<evidence type="ECO:0000313" key="2">
    <source>
        <dbReference type="EMBL" id="KAK3343057.1"/>
    </source>
</evidence>
<dbReference type="AlphaFoldDB" id="A0AAE0JDD0"/>
<evidence type="ECO:0000256" key="1">
    <source>
        <dbReference type="SAM" id="MobiDB-lite"/>
    </source>
</evidence>
<sequence length="128" mass="14567">MSPSASPVGGSALIHLLRSHDSQPGAWETKSKTSGTEKRERWARTTSMTQSYHEWQQNTPVMFENFRHNGHSIHKYRYPTRQVAIGTMAVYDVTRVTIPENQVGSMAYDVENYSLAMTYLTLLDGISW</sequence>
<comment type="caution">
    <text evidence="2">The sequence shown here is derived from an EMBL/GenBank/DDBJ whole genome shotgun (WGS) entry which is preliminary data.</text>
</comment>
<dbReference type="RefSeq" id="XP_062680850.1">
    <property type="nucleotide sequence ID" value="XM_062830672.1"/>
</dbReference>
<gene>
    <name evidence="2" type="ORF">B0H65DRAFT_576874</name>
</gene>
<keyword evidence="3" id="KW-1185">Reference proteome</keyword>
<protein>
    <submittedName>
        <fullName evidence="2">Uncharacterized protein</fullName>
    </submittedName>
</protein>
<dbReference type="EMBL" id="JAUEPP010000005">
    <property type="protein sequence ID" value="KAK3343057.1"/>
    <property type="molecule type" value="Genomic_DNA"/>
</dbReference>
<accession>A0AAE0JDD0</accession>
<reference evidence="2" key="1">
    <citation type="journal article" date="2023" name="Mol. Phylogenet. Evol.">
        <title>Genome-scale phylogeny and comparative genomics of the fungal order Sordariales.</title>
        <authorList>
            <person name="Hensen N."/>
            <person name="Bonometti L."/>
            <person name="Westerberg I."/>
            <person name="Brannstrom I.O."/>
            <person name="Guillou S."/>
            <person name="Cros-Aarteil S."/>
            <person name="Calhoun S."/>
            <person name="Haridas S."/>
            <person name="Kuo A."/>
            <person name="Mondo S."/>
            <person name="Pangilinan J."/>
            <person name="Riley R."/>
            <person name="LaButti K."/>
            <person name="Andreopoulos B."/>
            <person name="Lipzen A."/>
            <person name="Chen C."/>
            <person name="Yan M."/>
            <person name="Daum C."/>
            <person name="Ng V."/>
            <person name="Clum A."/>
            <person name="Steindorff A."/>
            <person name="Ohm R.A."/>
            <person name="Martin F."/>
            <person name="Silar P."/>
            <person name="Natvig D.O."/>
            <person name="Lalanne C."/>
            <person name="Gautier V."/>
            <person name="Ament-Velasquez S.L."/>
            <person name="Kruys A."/>
            <person name="Hutchinson M.I."/>
            <person name="Powell A.J."/>
            <person name="Barry K."/>
            <person name="Miller A.N."/>
            <person name="Grigoriev I.V."/>
            <person name="Debuchy R."/>
            <person name="Gladieux P."/>
            <person name="Hiltunen Thoren M."/>
            <person name="Johannesson H."/>
        </authorList>
    </citation>
    <scope>NUCLEOTIDE SEQUENCE</scope>
    <source>
        <strain evidence="2">CBS 560.94</strain>
    </source>
</reference>
<proteinExistence type="predicted"/>
<name>A0AAE0JDD0_9PEZI</name>